<dbReference type="KEGG" id="thao:NI17_012955"/>
<protein>
    <submittedName>
        <fullName evidence="1">PGPGW domain-containing protein</fullName>
    </submittedName>
</protein>
<name>A0A399G2M3_9ACTN</name>
<dbReference type="Proteomes" id="UP000265719">
    <property type="component" value="Chromosome"/>
</dbReference>
<sequence length="85" mass="9429">MHSHPVLRLTWRITIGVIGSVILLGGAVMCVTPGPGIGGIIVGLAILATEFSWARHLLWRARRYASQMRSQATEKLREHRRRSSA</sequence>
<gene>
    <name evidence="1" type="ORF">NI17_012955</name>
</gene>
<keyword evidence="2" id="KW-1185">Reference proteome</keyword>
<dbReference type="InterPro" id="IPR019099">
    <property type="entry name" value="Uncharacterised_PGPGW_TM"/>
</dbReference>
<dbReference type="EMBL" id="CP063196">
    <property type="protein sequence ID" value="UOE22030.1"/>
    <property type="molecule type" value="Genomic_DNA"/>
</dbReference>
<dbReference type="AlphaFoldDB" id="A0A399G2M3"/>
<evidence type="ECO:0000313" key="2">
    <source>
        <dbReference type="Proteomes" id="UP000265719"/>
    </source>
</evidence>
<proteinExistence type="predicted"/>
<accession>A0A399G2M3</accession>
<evidence type="ECO:0000313" key="1">
    <source>
        <dbReference type="EMBL" id="UOE22030.1"/>
    </source>
</evidence>
<organism evidence="1 2">
    <name type="scientific">Thermobifida halotolerans</name>
    <dbReference type="NCBI Taxonomy" id="483545"/>
    <lineage>
        <taxon>Bacteria</taxon>
        <taxon>Bacillati</taxon>
        <taxon>Actinomycetota</taxon>
        <taxon>Actinomycetes</taxon>
        <taxon>Streptosporangiales</taxon>
        <taxon>Nocardiopsidaceae</taxon>
        <taxon>Thermobifida</taxon>
    </lineage>
</organism>
<reference evidence="1" key="1">
    <citation type="submission" date="2020-10" db="EMBL/GenBank/DDBJ databases">
        <title>De novo genome project of the cellulose decomposer Thermobifida halotolerans type strain.</title>
        <authorList>
            <person name="Nagy I."/>
            <person name="Horvath B."/>
            <person name="Kukolya J."/>
            <person name="Nagy I."/>
            <person name="Orsini M."/>
        </authorList>
    </citation>
    <scope>NUCLEOTIDE SEQUENCE</scope>
    <source>
        <strain evidence="1">DSM 44931</strain>
    </source>
</reference>
<dbReference type="Pfam" id="PF09656">
    <property type="entry name" value="PGPGW"/>
    <property type="match status" value="1"/>
</dbReference>